<evidence type="ECO:0000313" key="2">
    <source>
        <dbReference type="EMBL" id="MDF3292691.1"/>
    </source>
</evidence>
<accession>A0ABT5ZSI2</accession>
<comment type="caution">
    <text evidence="2">The sequence shown here is derived from an EMBL/GenBank/DDBJ whole genome shotgun (WGS) entry which is preliminary data.</text>
</comment>
<keyword evidence="3" id="KW-1185">Reference proteome</keyword>
<dbReference type="Gene3D" id="2.40.50.140">
    <property type="entry name" value="Nucleic acid-binding proteins"/>
    <property type="match status" value="1"/>
</dbReference>
<evidence type="ECO:0000259" key="1">
    <source>
        <dbReference type="PROSITE" id="PS51857"/>
    </source>
</evidence>
<feature type="domain" description="CSD" evidence="1">
    <location>
        <begin position="1"/>
        <end position="63"/>
    </location>
</feature>
<gene>
    <name evidence="2" type="ORF">P3G67_26385</name>
</gene>
<name>A0ABT5ZSI2_9ACTN</name>
<evidence type="ECO:0000313" key="3">
    <source>
        <dbReference type="Proteomes" id="UP001216579"/>
    </source>
</evidence>
<sequence length="68" mass="7371">MKWFSLEKGRGVITRDDGGEPDTIVHCLAVKGCCRVRGPMAGDGVIFDVVKDSEGVRAENVWRGGAYC</sequence>
<dbReference type="RefSeq" id="WP_276095738.1">
    <property type="nucleotide sequence ID" value="NZ_JARJBC010000019.1"/>
</dbReference>
<dbReference type="SUPFAM" id="SSF50249">
    <property type="entry name" value="Nucleic acid-binding proteins"/>
    <property type="match status" value="1"/>
</dbReference>
<proteinExistence type="predicted"/>
<dbReference type="Proteomes" id="UP001216579">
    <property type="component" value="Unassembled WGS sequence"/>
</dbReference>
<protein>
    <submittedName>
        <fullName evidence="2">Cold shock domain-containing protein</fullName>
    </submittedName>
</protein>
<dbReference type="InterPro" id="IPR002059">
    <property type="entry name" value="CSP_DNA-bd"/>
</dbReference>
<reference evidence="2 3" key="1">
    <citation type="submission" date="2023-03" db="EMBL/GenBank/DDBJ databases">
        <title>Draft genome sequence of Streptomyces sp. RB6PN23 isolated from peat swamp forest in Thailand.</title>
        <authorList>
            <person name="Klaysubun C."/>
            <person name="Duangmal K."/>
        </authorList>
    </citation>
    <scope>NUCLEOTIDE SEQUENCE [LARGE SCALE GENOMIC DNA]</scope>
    <source>
        <strain evidence="2 3">RB6PN23</strain>
    </source>
</reference>
<dbReference type="PROSITE" id="PS51857">
    <property type="entry name" value="CSD_2"/>
    <property type="match status" value="1"/>
</dbReference>
<organism evidence="2 3">
    <name type="scientific">Streptomyces silvisoli</name>
    <dbReference type="NCBI Taxonomy" id="3034235"/>
    <lineage>
        <taxon>Bacteria</taxon>
        <taxon>Bacillati</taxon>
        <taxon>Actinomycetota</taxon>
        <taxon>Actinomycetes</taxon>
        <taxon>Kitasatosporales</taxon>
        <taxon>Streptomycetaceae</taxon>
        <taxon>Streptomyces</taxon>
    </lineage>
</organism>
<dbReference type="Pfam" id="PF00313">
    <property type="entry name" value="CSD"/>
    <property type="match status" value="1"/>
</dbReference>
<dbReference type="EMBL" id="JARJBC010000019">
    <property type="protein sequence ID" value="MDF3292691.1"/>
    <property type="molecule type" value="Genomic_DNA"/>
</dbReference>
<dbReference type="InterPro" id="IPR012340">
    <property type="entry name" value="NA-bd_OB-fold"/>
</dbReference>